<dbReference type="InterPro" id="IPR050834">
    <property type="entry name" value="Glycosyltransf_2"/>
</dbReference>
<accession>A0A839QXH5</accession>
<evidence type="ECO:0000313" key="3">
    <source>
        <dbReference type="Proteomes" id="UP000568050"/>
    </source>
</evidence>
<dbReference type="InterPro" id="IPR001173">
    <property type="entry name" value="Glyco_trans_2-like"/>
</dbReference>
<reference evidence="2 3" key="1">
    <citation type="submission" date="2020-08" db="EMBL/GenBank/DDBJ databases">
        <title>Sequencing the genomes of 1000 actinobacteria strains.</title>
        <authorList>
            <person name="Klenk H.-P."/>
        </authorList>
    </citation>
    <scope>NUCLEOTIDE SEQUENCE [LARGE SCALE GENOMIC DNA]</scope>
    <source>
        <strain evidence="2 3">DSM 23040</strain>
    </source>
</reference>
<dbReference type="PANTHER" id="PTHR43685">
    <property type="entry name" value="GLYCOSYLTRANSFERASE"/>
    <property type="match status" value="1"/>
</dbReference>
<gene>
    <name evidence="2" type="ORF">FHX50_001826</name>
</gene>
<dbReference type="Pfam" id="PF00535">
    <property type="entry name" value="Glycos_transf_2"/>
    <property type="match status" value="1"/>
</dbReference>
<protein>
    <submittedName>
        <fullName evidence="2">GT2 family glycosyltransferase</fullName>
    </submittedName>
</protein>
<sequence length="362" mass="39692">MVIPCFNAAPTLPMQLEALFTQEDAPSFEIIVADNRSTDDLDAVIAVAVPPPGVQVRFVRADAIAGAGYARNVAMAAARADRLMFCDADDVVSRWWVAHGIQAFRDAEVWSGSCHPVPDAAFDGGVDAVRALIDDSPDWLPSVREQEGTAFPILMGGDFGATAEALRRIGGFDVTIPAGGEDNDFAVRAVRAGYPAVSCKVARIAYRQRREPRARAREAVRAARTHALLANRFGLWDRSHFRNWPSALARTGAAAGRMALRPRAEQDWWAVGTRAAVAAAVGFDPRSARFIRAQYVSLAHALGRDRDLDARVLPVLWELAIRARATGVPWWETVRMTWRARRGAPTMKAWGYRTALALIPRR</sequence>
<dbReference type="GO" id="GO:0016740">
    <property type="term" value="F:transferase activity"/>
    <property type="evidence" value="ECO:0007669"/>
    <property type="project" value="UniProtKB-KW"/>
</dbReference>
<comment type="caution">
    <text evidence="2">The sequence shown here is derived from an EMBL/GenBank/DDBJ whole genome shotgun (WGS) entry which is preliminary data.</text>
</comment>
<name>A0A839QXH5_9MICO</name>
<keyword evidence="3" id="KW-1185">Reference proteome</keyword>
<feature type="domain" description="Glycosyltransferase 2-like" evidence="1">
    <location>
        <begin position="2"/>
        <end position="106"/>
    </location>
</feature>
<dbReference type="RefSeq" id="WP_183376780.1">
    <property type="nucleotide sequence ID" value="NZ_CBCSFZ010000011.1"/>
</dbReference>
<dbReference type="Proteomes" id="UP000568050">
    <property type="component" value="Unassembled WGS sequence"/>
</dbReference>
<dbReference type="AlphaFoldDB" id="A0A839QXH5"/>
<evidence type="ECO:0000313" key="2">
    <source>
        <dbReference type="EMBL" id="MBB3023529.1"/>
    </source>
</evidence>
<organism evidence="2 3">
    <name type="scientific">Helcobacillus massiliensis</name>
    <dbReference type="NCBI Taxonomy" id="521392"/>
    <lineage>
        <taxon>Bacteria</taxon>
        <taxon>Bacillati</taxon>
        <taxon>Actinomycetota</taxon>
        <taxon>Actinomycetes</taxon>
        <taxon>Micrococcales</taxon>
        <taxon>Dermabacteraceae</taxon>
        <taxon>Helcobacillus</taxon>
    </lineage>
</organism>
<dbReference type="InterPro" id="IPR029044">
    <property type="entry name" value="Nucleotide-diphossugar_trans"/>
</dbReference>
<dbReference type="Gene3D" id="3.90.550.10">
    <property type="entry name" value="Spore Coat Polysaccharide Biosynthesis Protein SpsA, Chain A"/>
    <property type="match status" value="1"/>
</dbReference>
<dbReference type="EMBL" id="JACHWP010000006">
    <property type="protein sequence ID" value="MBB3023529.1"/>
    <property type="molecule type" value="Genomic_DNA"/>
</dbReference>
<dbReference type="SUPFAM" id="SSF53448">
    <property type="entry name" value="Nucleotide-diphospho-sugar transferases"/>
    <property type="match status" value="1"/>
</dbReference>
<dbReference type="PANTHER" id="PTHR43685:SF2">
    <property type="entry name" value="GLYCOSYLTRANSFERASE 2-LIKE DOMAIN-CONTAINING PROTEIN"/>
    <property type="match status" value="1"/>
</dbReference>
<evidence type="ECO:0000259" key="1">
    <source>
        <dbReference type="Pfam" id="PF00535"/>
    </source>
</evidence>
<dbReference type="CDD" id="cd00761">
    <property type="entry name" value="Glyco_tranf_GTA_type"/>
    <property type="match status" value="1"/>
</dbReference>
<proteinExistence type="predicted"/>
<keyword evidence="2" id="KW-0808">Transferase</keyword>